<dbReference type="Proteomes" id="UP000680656">
    <property type="component" value="Chromosome"/>
</dbReference>
<dbReference type="RefSeq" id="WP_214421046.1">
    <property type="nucleotide sequence ID" value="NZ_CP075546.1"/>
</dbReference>
<dbReference type="Pfam" id="PF04463">
    <property type="entry name" value="2-thiour_desulf"/>
    <property type="match status" value="1"/>
</dbReference>
<protein>
    <submittedName>
        <fullName evidence="2">DUF1722 domain-containing protein</fullName>
    </submittedName>
</protein>
<reference evidence="2 3" key="1">
    <citation type="submission" date="2021-05" db="EMBL/GenBank/DDBJ databases">
        <title>A novel Methanospirillum isolate from a pyrite-forming mixed culture.</title>
        <authorList>
            <person name="Bunk B."/>
            <person name="Sproer C."/>
            <person name="Spring S."/>
            <person name="Pester M."/>
        </authorList>
    </citation>
    <scope>NUCLEOTIDE SEQUENCE [LARGE SCALE GENOMIC DNA]</scope>
    <source>
        <strain evidence="2 3">J.3.6.1-F.2.7.3</strain>
    </source>
</reference>
<name>A0A8E7AZJ8_9EURY</name>
<keyword evidence="3" id="KW-1185">Reference proteome</keyword>
<dbReference type="PANTHER" id="PTHR30087">
    <property type="entry name" value="INNER MEMBRANE PROTEIN"/>
    <property type="match status" value="1"/>
</dbReference>
<dbReference type="PANTHER" id="PTHR30087:SF0">
    <property type="entry name" value="INNER MEMBRANE PROTEIN"/>
    <property type="match status" value="1"/>
</dbReference>
<proteinExistence type="predicted"/>
<sequence length="328" mass="37458">MQQKRKFSKPKVVISRCIEHDPVRYNGDMISSPEVAAMKSVIEFIPVCPEVEIGLGIPRSSIRIVRTSEGDRLIQPTTERDLTDVMNAFSDSFFDSLSGVDGFILKNKSPTSGISNVNIYPTSGKSHPIEKGPGFFGGKVLTRYLHYPIEDEGRIRNQRIREHFLTRIFILSDLRKAENTGTIKSLVQFHTDNKLLLTSYSQAKLKLLGQIVANPDKNNPENTFVDYRNILLQATRLPPHFTAQINVLLHAIGYLSKELNHEEKSYFLDQIEAYRRGVLPLTALRIMLQTWLITHPSEYLKNQTWFAPYPDVLGTLPPEEIERGREMY</sequence>
<accession>A0A8E7AZJ8</accession>
<dbReference type="PIRSF" id="PIRSF037004">
    <property type="entry name" value="UCP037004"/>
    <property type="match status" value="1"/>
</dbReference>
<dbReference type="InterPro" id="IPR007553">
    <property type="entry name" value="2-thiour_desulf"/>
</dbReference>
<gene>
    <name evidence="2" type="ORF">KHC33_07280</name>
</gene>
<evidence type="ECO:0000313" key="3">
    <source>
        <dbReference type="Proteomes" id="UP000680656"/>
    </source>
</evidence>
<dbReference type="KEGG" id="mrtj:KHC33_07280"/>
<organism evidence="2 3">
    <name type="scientific">Methanospirillum purgamenti</name>
    <dbReference type="NCBI Taxonomy" id="2834276"/>
    <lineage>
        <taxon>Archaea</taxon>
        <taxon>Methanobacteriati</taxon>
        <taxon>Methanobacteriota</taxon>
        <taxon>Stenosarchaea group</taxon>
        <taxon>Methanomicrobia</taxon>
        <taxon>Methanomicrobiales</taxon>
        <taxon>Methanospirillaceae</taxon>
        <taxon>Methanospirillum</taxon>
    </lineage>
</organism>
<evidence type="ECO:0000259" key="1">
    <source>
        <dbReference type="Pfam" id="PF08349"/>
    </source>
</evidence>
<dbReference type="GeneID" id="65096974"/>
<evidence type="ECO:0000313" key="2">
    <source>
        <dbReference type="EMBL" id="QVV90275.1"/>
    </source>
</evidence>
<feature type="domain" description="DUF1722" evidence="1">
    <location>
        <begin position="194"/>
        <end position="310"/>
    </location>
</feature>
<dbReference type="AlphaFoldDB" id="A0A8E7AZJ8"/>
<dbReference type="EMBL" id="CP075546">
    <property type="protein sequence ID" value="QVV90275.1"/>
    <property type="molecule type" value="Genomic_DNA"/>
</dbReference>
<dbReference type="Pfam" id="PF08349">
    <property type="entry name" value="DUF1722"/>
    <property type="match status" value="1"/>
</dbReference>
<dbReference type="InterPro" id="IPR017087">
    <property type="entry name" value="UCP037004"/>
</dbReference>
<dbReference type="InterPro" id="IPR013560">
    <property type="entry name" value="DUF1722"/>
</dbReference>